<protein>
    <submittedName>
        <fullName evidence="1">Uncharacterized protein</fullName>
    </submittedName>
</protein>
<dbReference type="AlphaFoldDB" id="A0AAV3P066"/>
<evidence type="ECO:0000313" key="1">
    <source>
        <dbReference type="EMBL" id="GAA0144638.1"/>
    </source>
</evidence>
<dbReference type="Proteomes" id="UP001454036">
    <property type="component" value="Unassembled WGS sequence"/>
</dbReference>
<gene>
    <name evidence="1" type="ORF">LIER_42814</name>
</gene>
<name>A0AAV3P066_LITER</name>
<keyword evidence="2" id="KW-1185">Reference proteome</keyword>
<reference evidence="1 2" key="1">
    <citation type="submission" date="2024-01" db="EMBL/GenBank/DDBJ databases">
        <title>The complete chloroplast genome sequence of Lithospermum erythrorhizon: insights into the phylogenetic relationship among Boraginaceae species and the maternal lineages of purple gromwells.</title>
        <authorList>
            <person name="Okada T."/>
            <person name="Watanabe K."/>
        </authorList>
    </citation>
    <scope>NUCLEOTIDE SEQUENCE [LARGE SCALE GENOMIC DNA]</scope>
</reference>
<proteinExistence type="predicted"/>
<dbReference type="EMBL" id="BAABME010031171">
    <property type="protein sequence ID" value="GAA0144638.1"/>
    <property type="molecule type" value="Genomic_DNA"/>
</dbReference>
<sequence>MDVQILKSLMKCSLIEEEAKPVVLKEEDLIDGVVECEASAYDKIQALKLGSGDLKEEFYSKEVASKLSTSFVECEVMELRKDKGEKKFFRAKVILNVTQPIRRLVNFQVGEVIGAGYLA</sequence>
<evidence type="ECO:0000313" key="2">
    <source>
        <dbReference type="Proteomes" id="UP001454036"/>
    </source>
</evidence>
<comment type="caution">
    <text evidence="1">The sequence shown here is derived from an EMBL/GenBank/DDBJ whole genome shotgun (WGS) entry which is preliminary data.</text>
</comment>
<organism evidence="1 2">
    <name type="scientific">Lithospermum erythrorhizon</name>
    <name type="common">Purple gromwell</name>
    <name type="synonym">Lithospermum officinale var. erythrorhizon</name>
    <dbReference type="NCBI Taxonomy" id="34254"/>
    <lineage>
        <taxon>Eukaryota</taxon>
        <taxon>Viridiplantae</taxon>
        <taxon>Streptophyta</taxon>
        <taxon>Embryophyta</taxon>
        <taxon>Tracheophyta</taxon>
        <taxon>Spermatophyta</taxon>
        <taxon>Magnoliopsida</taxon>
        <taxon>eudicotyledons</taxon>
        <taxon>Gunneridae</taxon>
        <taxon>Pentapetalae</taxon>
        <taxon>asterids</taxon>
        <taxon>lamiids</taxon>
        <taxon>Boraginales</taxon>
        <taxon>Boraginaceae</taxon>
        <taxon>Boraginoideae</taxon>
        <taxon>Lithospermeae</taxon>
        <taxon>Lithospermum</taxon>
    </lineage>
</organism>
<accession>A0AAV3P066</accession>